<proteinExistence type="predicted"/>
<dbReference type="EMBL" id="CP146369">
    <property type="protein sequence ID" value="WWT54265.1"/>
    <property type="molecule type" value="Genomic_DNA"/>
</dbReference>
<keyword evidence="6" id="KW-0408">Iron</keyword>
<evidence type="ECO:0000256" key="5">
    <source>
        <dbReference type="ARBA" id="ARBA00023002"/>
    </source>
</evidence>
<dbReference type="InterPro" id="IPR039558">
    <property type="entry name" value="TPA1/OFD1_N"/>
</dbReference>
<sequence length="243" mass="27087">MDGPAIRINPKIDIGQAADAFKRDGFVQIDEIFEPAVAEHLLHLLETRIDWDLVFQGEDGRPSLFNQTQAKAAGNEELRRRLATMMTRAGAAYGFLYLTYPLITAYLSGRDSGHPIHRLTEFLNDEFVRLGVAISGQSEIVKADGQLTRYRPGDFIGLHNDIGAERSDRLIAYTLGLTRHWRPDWGGQLLFHDDAGDVSRGFAPRWNTLTLFRVPQNHSVAPVAAYAQGARLSVVGWFRNAGA</sequence>
<evidence type="ECO:0000256" key="4">
    <source>
        <dbReference type="ARBA" id="ARBA00022964"/>
    </source>
</evidence>
<protein>
    <submittedName>
        <fullName evidence="8">2OG-Fe(II) oxygenase family protein</fullName>
    </submittedName>
</protein>
<evidence type="ECO:0000313" key="9">
    <source>
        <dbReference type="Proteomes" id="UP001363460"/>
    </source>
</evidence>
<keyword evidence="9" id="KW-1185">Reference proteome</keyword>
<evidence type="ECO:0000313" key="8">
    <source>
        <dbReference type="EMBL" id="WWT54265.1"/>
    </source>
</evidence>
<keyword evidence="3" id="KW-0847">Vitamin C</keyword>
<dbReference type="PANTHER" id="PTHR12117">
    <property type="entry name" value="HISTONE ACETYLTRANSFERASE COMPLEX"/>
    <property type="match status" value="1"/>
</dbReference>
<dbReference type="Pfam" id="PF13661">
    <property type="entry name" value="2OG-FeII_Oxy_4"/>
    <property type="match status" value="1"/>
</dbReference>
<evidence type="ECO:0000256" key="1">
    <source>
        <dbReference type="ARBA" id="ARBA00001961"/>
    </source>
</evidence>
<keyword evidence="4" id="KW-0223">Dioxygenase</keyword>
<dbReference type="InterPro" id="IPR051842">
    <property type="entry name" value="uS12_prolyl_hydroxylase"/>
</dbReference>
<dbReference type="InterPro" id="IPR005123">
    <property type="entry name" value="Oxoglu/Fe-dep_dioxygenase_dom"/>
</dbReference>
<evidence type="ECO:0000256" key="6">
    <source>
        <dbReference type="ARBA" id="ARBA00023004"/>
    </source>
</evidence>
<gene>
    <name evidence="8" type="ORF">V8J38_13600</name>
</gene>
<evidence type="ECO:0000256" key="2">
    <source>
        <dbReference type="ARBA" id="ARBA00022723"/>
    </source>
</evidence>
<accession>A0ABZ2I9I7</accession>
<evidence type="ECO:0000259" key="7">
    <source>
        <dbReference type="PROSITE" id="PS51471"/>
    </source>
</evidence>
<reference evidence="8 9" key="1">
    <citation type="submission" date="2024-02" db="EMBL/GenBank/DDBJ databases">
        <title>Distribution and functional of Brevundimonas-related endobacteria within Verticillium dahliae.</title>
        <authorList>
            <person name="Zeng H."/>
        </authorList>
    </citation>
    <scope>NUCLEOTIDE SEQUENCE [LARGE SCALE GENOMIC DNA]</scope>
    <source>
        <strain evidence="8 9">TRM 44200</strain>
    </source>
</reference>
<dbReference type="PANTHER" id="PTHR12117:SF0">
    <property type="entry name" value="PROLYL 3-HYDROXYLASE OGFOD1"/>
    <property type="match status" value="1"/>
</dbReference>
<dbReference type="Proteomes" id="UP001363460">
    <property type="component" value="Chromosome"/>
</dbReference>
<dbReference type="RefSeq" id="WP_291778049.1">
    <property type="nucleotide sequence ID" value="NZ_CP146369.1"/>
</dbReference>
<comment type="cofactor">
    <cofactor evidence="1">
        <name>L-ascorbate</name>
        <dbReference type="ChEBI" id="CHEBI:38290"/>
    </cofactor>
</comment>
<keyword evidence="5" id="KW-0560">Oxidoreductase</keyword>
<feature type="domain" description="Fe2OG dioxygenase" evidence="7">
    <location>
        <begin position="137"/>
        <end position="240"/>
    </location>
</feature>
<dbReference type="Gene3D" id="2.60.120.620">
    <property type="entry name" value="q2cbj1_9rhob like domain"/>
    <property type="match status" value="1"/>
</dbReference>
<dbReference type="SMART" id="SM00702">
    <property type="entry name" value="P4Hc"/>
    <property type="match status" value="1"/>
</dbReference>
<keyword evidence="2" id="KW-0479">Metal-binding</keyword>
<name>A0ABZ2I9I7_9CAUL</name>
<dbReference type="InterPro" id="IPR006620">
    <property type="entry name" value="Pro_4_hyd_alph"/>
</dbReference>
<organism evidence="8 9">
    <name type="scientific">Brevundimonas olei</name>
    <dbReference type="NCBI Taxonomy" id="657642"/>
    <lineage>
        <taxon>Bacteria</taxon>
        <taxon>Pseudomonadati</taxon>
        <taxon>Pseudomonadota</taxon>
        <taxon>Alphaproteobacteria</taxon>
        <taxon>Caulobacterales</taxon>
        <taxon>Caulobacteraceae</taxon>
        <taxon>Brevundimonas</taxon>
    </lineage>
</organism>
<dbReference type="PROSITE" id="PS51471">
    <property type="entry name" value="FE2OG_OXY"/>
    <property type="match status" value="1"/>
</dbReference>
<evidence type="ECO:0000256" key="3">
    <source>
        <dbReference type="ARBA" id="ARBA00022896"/>
    </source>
</evidence>